<keyword evidence="10" id="KW-1185">Reference proteome</keyword>
<organism evidence="9 10">
    <name type="scientific">Calocera cornea HHB12733</name>
    <dbReference type="NCBI Taxonomy" id="1353952"/>
    <lineage>
        <taxon>Eukaryota</taxon>
        <taxon>Fungi</taxon>
        <taxon>Dikarya</taxon>
        <taxon>Basidiomycota</taxon>
        <taxon>Agaricomycotina</taxon>
        <taxon>Dacrymycetes</taxon>
        <taxon>Dacrymycetales</taxon>
        <taxon>Dacrymycetaceae</taxon>
        <taxon>Calocera</taxon>
    </lineage>
</organism>
<dbReference type="GO" id="GO:0042744">
    <property type="term" value="P:hydrogen peroxide catabolic process"/>
    <property type="evidence" value="ECO:0007669"/>
    <property type="project" value="TreeGrafter"/>
</dbReference>
<gene>
    <name evidence="9" type="ORF">CALCODRAFT_426284</name>
</gene>
<keyword evidence="2 7" id="KW-0575">Peroxidase</keyword>
<dbReference type="InParanoid" id="A0A165JTK0"/>
<dbReference type="InterPro" id="IPR013766">
    <property type="entry name" value="Thioredoxin_domain"/>
</dbReference>
<dbReference type="Gene3D" id="3.40.30.10">
    <property type="entry name" value="Glutaredoxin"/>
    <property type="match status" value="1"/>
</dbReference>
<dbReference type="STRING" id="1353952.A0A165JTK0"/>
<dbReference type="GO" id="GO:0005777">
    <property type="term" value="C:peroxisome"/>
    <property type="evidence" value="ECO:0007669"/>
    <property type="project" value="TreeGrafter"/>
</dbReference>
<feature type="active site" description="Cysteine sulfenic acid (-SOH) intermediate" evidence="6">
    <location>
        <position position="48"/>
    </location>
</feature>
<evidence type="ECO:0000313" key="9">
    <source>
        <dbReference type="EMBL" id="KZT62253.1"/>
    </source>
</evidence>
<keyword evidence="4 7" id="KW-0560">Oxidoreductase</keyword>
<evidence type="ECO:0000256" key="2">
    <source>
        <dbReference type="ARBA" id="ARBA00022559"/>
    </source>
</evidence>
<feature type="domain" description="Thioredoxin" evidence="8">
    <location>
        <begin position="4"/>
        <end position="163"/>
    </location>
</feature>
<dbReference type="GO" id="GO:0008379">
    <property type="term" value="F:thioredoxin peroxidase activity"/>
    <property type="evidence" value="ECO:0007669"/>
    <property type="project" value="InterPro"/>
</dbReference>
<comment type="function">
    <text evidence="7">Thiol-specific peroxidase that catalyzes the reduction of hydrogen peroxide and organic hydroperoxides to water and alcohols, respectively. Plays a role in cell protection against oxidative stress by detoxifying peroxides.</text>
</comment>
<dbReference type="GO" id="GO:0005739">
    <property type="term" value="C:mitochondrion"/>
    <property type="evidence" value="ECO:0007669"/>
    <property type="project" value="TreeGrafter"/>
</dbReference>
<dbReference type="OrthoDB" id="1882547at2759"/>
<dbReference type="GO" id="GO:0005829">
    <property type="term" value="C:cytosol"/>
    <property type="evidence" value="ECO:0007669"/>
    <property type="project" value="TreeGrafter"/>
</dbReference>
<protein>
    <submittedName>
        <fullName evidence="9">Redoxin</fullName>
    </submittedName>
</protein>
<dbReference type="InterPro" id="IPR036249">
    <property type="entry name" value="Thioredoxin-like_sf"/>
</dbReference>
<proteinExistence type="inferred from homology"/>
<comment type="similarity">
    <text evidence="1 7">Belongs to the peroxiredoxin family. Prx5 subfamily.</text>
</comment>
<dbReference type="InterPro" id="IPR037944">
    <property type="entry name" value="PRX5-like"/>
</dbReference>
<evidence type="ECO:0000256" key="6">
    <source>
        <dbReference type="PIRSR" id="PIRSR637944-1"/>
    </source>
</evidence>
<dbReference type="GO" id="GO:0034599">
    <property type="term" value="P:cellular response to oxidative stress"/>
    <property type="evidence" value="ECO:0007669"/>
    <property type="project" value="InterPro"/>
</dbReference>
<dbReference type="AlphaFoldDB" id="A0A165JTK0"/>
<dbReference type="EMBL" id="KV423917">
    <property type="protein sequence ID" value="KZT62253.1"/>
    <property type="molecule type" value="Genomic_DNA"/>
</dbReference>
<dbReference type="Pfam" id="PF08534">
    <property type="entry name" value="Redoxin"/>
    <property type="match status" value="1"/>
</dbReference>
<sequence length="163" mass="17045">MSQVKPGAEVPVAGVKEGDPTKPFSLAEKVATGTHIIVTVPAAFSPTCSNQVPGYIEKYSELEAKGVQGIWVVGVNDVFVMEAWKQKLAAARSGGTLVHFVADDTGAFASALGLIFDATPLLGGPRLKRSALIVKGGKVQDVIVEEDPSQVTVTSVDNLLSKL</sequence>
<keyword evidence="3 7" id="KW-0049">Antioxidant</keyword>
<evidence type="ECO:0000256" key="1">
    <source>
        <dbReference type="ARBA" id="ARBA00010505"/>
    </source>
</evidence>
<dbReference type="PANTHER" id="PTHR10430">
    <property type="entry name" value="PEROXIREDOXIN"/>
    <property type="match status" value="1"/>
</dbReference>
<accession>A0A165JTK0</accession>
<dbReference type="InterPro" id="IPR013740">
    <property type="entry name" value="Redoxin"/>
</dbReference>
<evidence type="ECO:0000256" key="3">
    <source>
        <dbReference type="ARBA" id="ARBA00022862"/>
    </source>
</evidence>
<dbReference type="FunCoup" id="A0A165JTK0">
    <property type="interactions" value="219"/>
</dbReference>
<evidence type="ECO:0000259" key="8">
    <source>
        <dbReference type="PROSITE" id="PS51352"/>
    </source>
</evidence>
<dbReference type="PROSITE" id="PS51352">
    <property type="entry name" value="THIOREDOXIN_2"/>
    <property type="match status" value="1"/>
</dbReference>
<dbReference type="PANTHER" id="PTHR10430:SF39">
    <property type="entry name" value="PEROXISOMAL MEMBRANE ASSOCIATED PROTEIN 20"/>
    <property type="match status" value="1"/>
</dbReference>
<evidence type="ECO:0000313" key="10">
    <source>
        <dbReference type="Proteomes" id="UP000076842"/>
    </source>
</evidence>
<dbReference type="Proteomes" id="UP000076842">
    <property type="component" value="Unassembled WGS sequence"/>
</dbReference>
<evidence type="ECO:0000256" key="4">
    <source>
        <dbReference type="ARBA" id="ARBA00023002"/>
    </source>
</evidence>
<reference evidence="9 10" key="1">
    <citation type="journal article" date="2016" name="Mol. Biol. Evol.">
        <title>Comparative Genomics of Early-Diverging Mushroom-Forming Fungi Provides Insights into the Origins of Lignocellulose Decay Capabilities.</title>
        <authorList>
            <person name="Nagy L.G."/>
            <person name="Riley R."/>
            <person name="Tritt A."/>
            <person name="Adam C."/>
            <person name="Daum C."/>
            <person name="Floudas D."/>
            <person name="Sun H."/>
            <person name="Yadav J.S."/>
            <person name="Pangilinan J."/>
            <person name="Larsson K.H."/>
            <person name="Matsuura K."/>
            <person name="Barry K."/>
            <person name="Labutti K."/>
            <person name="Kuo R."/>
            <person name="Ohm R.A."/>
            <person name="Bhattacharya S.S."/>
            <person name="Shirouzu T."/>
            <person name="Yoshinaga Y."/>
            <person name="Martin F.M."/>
            <person name="Grigoriev I.V."/>
            <person name="Hibbett D.S."/>
        </authorList>
    </citation>
    <scope>NUCLEOTIDE SEQUENCE [LARGE SCALE GENOMIC DNA]</scope>
    <source>
        <strain evidence="9 10">HHB12733</strain>
    </source>
</reference>
<dbReference type="SUPFAM" id="SSF52833">
    <property type="entry name" value="Thioredoxin-like"/>
    <property type="match status" value="1"/>
</dbReference>
<evidence type="ECO:0000256" key="5">
    <source>
        <dbReference type="ARBA" id="ARBA00023284"/>
    </source>
</evidence>
<keyword evidence="5 7" id="KW-0676">Redox-active center</keyword>
<name>A0A165JTK0_9BASI</name>
<dbReference type="CDD" id="cd03013">
    <property type="entry name" value="PRX5_like"/>
    <property type="match status" value="1"/>
</dbReference>
<dbReference type="GO" id="GO:0045454">
    <property type="term" value="P:cell redox homeostasis"/>
    <property type="evidence" value="ECO:0007669"/>
    <property type="project" value="TreeGrafter"/>
</dbReference>
<evidence type="ECO:0000256" key="7">
    <source>
        <dbReference type="RuleBase" id="RU366011"/>
    </source>
</evidence>